<dbReference type="AlphaFoldDB" id="A0A9D2JNV0"/>
<evidence type="ECO:0000256" key="2">
    <source>
        <dbReference type="ARBA" id="ARBA00003213"/>
    </source>
</evidence>
<comment type="subunit">
    <text evidence="10">Monomer.</text>
</comment>
<keyword evidence="4 10" id="KW-0808">Transferase</keyword>
<evidence type="ECO:0000313" key="15">
    <source>
        <dbReference type="Proteomes" id="UP000824105"/>
    </source>
</evidence>
<comment type="caution">
    <text evidence="10">Lacks conserved residue(s) required for the propagation of feature annotation.</text>
</comment>
<dbReference type="Proteomes" id="UP000824105">
    <property type="component" value="Unassembled WGS sequence"/>
</dbReference>
<evidence type="ECO:0000256" key="13">
    <source>
        <dbReference type="RuleBase" id="RU003785"/>
    </source>
</evidence>
<evidence type="ECO:0000256" key="11">
    <source>
        <dbReference type="RuleBase" id="RU003783"/>
    </source>
</evidence>
<feature type="site" description="Interaction with substrate tRNA" evidence="10">
    <location>
        <position position="120"/>
    </location>
</feature>
<dbReference type="PANTHER" id="PTHR11088:SF60">
    <property type="entry name" value="TRNA DIMETHYLALLYLTRANSFERASE"/>
    <property type="match status" value="1"/>
</dbReference>
<keyword evidence="6 10" id="KW-0547">Nucleotide-binding</keyword>
<gene>
    <name evidence="10 14" type="primary">miaA</name>
    <name evidence="14" type="ORF">H9724_01200</name>
</gene>
<evidence type="ECO:0000256" key="12">
    <source>
        <dbReference type="RuleBase" id="RU003784"/>
    </source>
</evidence>
<feature type="site" description="Interaction with substrate tRNA" evidence="10">
    <location>
        <position position="97"/>
    </location>
</feature>
<evidence type="ECO:0000256" key="10">
    <source>
        <dbReference type="HAMAP-Rule" id="MF_00185"/>
    </source>
</evidence>
<feature type="region of interest" description="Interaction with substrate tRNA" evidence="10">
    <location>
        <begin position="31"/>
        <end position="34"/>
    </location>
</feature>
<name>A0A9D2JNV0_9FIRM</name>
<dbReference type="PANTHER" id="PTHR11088">
    <property type="entry name" value="TRNA DIMETHYLALLYLTRANSFERASE"/>
    <property type="match status" value="1"/>
</dbReference>
<evidence type="ECO:0000256" key="5">
    <source>
        <dbReference type="ARBA" id="ARBA00022694"/>
    </source>
</evidence>
<dbReference type="SUPFAM" id="SSF52540">
    <property type="entry name" value="P-loop containing nucleoside triphosphate hydrolases"/>
    <property type="match status" value="1"/>
</dbReference>
<feature type="binding site" evidence="10">
    <location>
        <begin position="6"/>
        <end position="13"/>
    </location>
    <ligand>
        <name>ATP</name>
        <dbReference type="ChEBI" id="CHEBI:30616"/>
    </ligand>
</feature>
<evidence type="ECO:0000256" key="6">
    <source>
        <dbReference type="ARBA" id="ARBA00022741"/>
    </source>
</evidence>
<organism evidence="14 15">
    <name type="scientific">Candidatus Gemmiger avistercoris</name>
    <dbReference type="NCBI Taxonomy" id="2838606"/>
    <lineage>
        <taxon>Bacteria</taxon>
        <taxon>Bacillati</taxon>
        <taxon>Bacillota</taxon>
        <taxon>Clostridia</taxon>
        <taxon>Eubacteriales</taxon>
        <taxon>Gemmiger</taxon>
    </lineage>
</organism>
<comment type="catalytic activity">
    <reaction evidence="9 10 11">
        <text>adenosine(37) in tRNA + dimethylallyl diphosphate = N(6)-dimethylallyladenosine(37) in tRNA + diphosphate</text>
        <dbReference type="Rhea" id="RHEA:26482"/>
        <dbReference type="Rhea" id="RHEA-COMP:10162"/>
        <dbReference type="Rhea" id="RHEA-COMP:10375"/>
        <dbReference type="ChEBI" id="CHEBI:33019"/>
        <dbReference type="ChEBI" id="CHEBI:57623"/>
        <dbReference type="ChEBI" id="CHEBI:74411"/>
        <dbReference type="ChEBI" id="CHEBI:74415"/>
        <dbReference type="EC" id="2.5.1.75"/>
    </reaction>
</comment>
<evidence type="ECO:0000256" key="7">
    <source>
        <dbReference type="ARBA" id="ARBA00022840"/>
    </source>
</evidence>
<dbReference type="NCBIfam" id="TIGR00174">
    <property type="entry name" value="miaA"/>
    <property type="match status" value="1"/>
</dbReference>
<dbReference type="InterPro" id="IPR039657">
    <property type="entry name" value="Dimethylallyltransferase"/>
</dbReference>
<comment type="caution">
    <text evidence="14">The sequence shown here is derived from an EMBL/GenBank/DDBJ whole genome shotgun (WGS) entry which is preliminary data.</text>
</comment>
<evidence type="ECO:0000256" key="9">
    <source>
        <dbReference type="ARBA" id="ARBA00049563"/>
    </source>
</evidence>
<dbReference type="Gene3D" id="1.10.20.140">
    <property type="match status" value="1"/>
</dbReference>
<dbReference type="HAMAP" id="MF_00185">
    <property type="entry name" value="IPP_trans"/>
    <property type="match status" value="1"/>
</dbReference>
<dbReference type="Pfam" id="PF01715">
    <property type="entry name" value="IPPT"/>
    <property type="match status" value="1"/>
</dbReference>
<dbReference type="GO" id="GO:0052381">
    <property type="term" value="F:tRNA dimethylallyltransferase activity"/>
    <property type="evidence" value="ECO:0007669"/>
    <property type="project" value="UniProtKB-UniRule"/>
</dbReference>
<dbReference type="Gene3D" id="3.40.50.300">
    <property type="entry name" value="P-loop containing nucleotide triphosphate hydrolases"/>
    <property type="match status" value="1"/>
</dbReference>
<proteinExistence type="inferred from homology"/>
<dbReference type="EMBL" id="DXBF01000009">
    <property type="protein sequence ID" value="HIZ61373.1"/>
    <property type="molecule type" value="Genomic_DNA"/>
</dbReference>
<evidence type="ECO:0000256" key="8">
    <source>
        <dbReference type="ARBA" id="ARBA00022842"/>
    </source>
</evidence>
<sequence length="305" mass="34311">MVALGGPTATGKTALSVALAQKFHGEVINADSMQIYRGLSIGTAKPPPEERQGVPHHLLDFLPPEQPYSVADYVAAAARQIEQITARGNLPLLTGGTGLYITSLLRGVKFGAVQADPDLRSRLQREAQTLGAQALHERLRAVDPAYADQVHPNNVTRVVRALELYELTGQTKEVQRQASCPETPPYRALCLCLTCRDRALLYRRIDQRVDKMMEIGLLEEAEQVWRNRAQYRTAAQAIGYKEFFPYFEQTQTLGACTARLKQATRQYAKRQLTWFRHQGDAVWLYVEDEDLLERACGLVRDFLKN</sequence>
<dbReference type="GO" id="GO:0006400">
    <property type="term" value="P:tRNA modification"/>
    <property type="evidence" value="ECO:0007669"/>
    <property type="project" value="TreeGrafter"/>
</dbReference>
<keyword evidence="5 10" id="KW-0819">tRNA processing</keyword>
<accession>A0A9D2JNV0</accession>
<evidence type="ECO:0000313" key="14">
    <source>
        <dbReference type="EMBL" id="HIZ61373.1"/>
    </source>
</evidence>
<comment type="cofactor">
    <cofactor evidence="1 10">
        <name>Mg(2+)</name>
        <dbReference type="ChEBI" id="CHEBI:18420"/>
    </cofactor>
</comment>
<evidence type="ECO:0000256" key="1">
    <source>
        <dbReference type="ARBA" id="ARBA00001946"/>
    </source>
</evidence>
<keyword evidence="8 10" id="KW-0460">Magnesium</keyword>
<reference evidence="14" key="2">
    <citation type="submission" date="2021-04" db="EMBL/GenBank/DDBJ databases">
        <authorList>
            <person name="Gilroy R."/>
        </authorList>
    </citation>
    <scope>NUCLEOTIDE SEQUENCE</scope>
    <source>
        <strain evidence="14">CHK188-11489</strain>
    </source>
</reference>
<comment type="similarity">
    <text evidence="3 10 13">Belongs to the IPP transferase family.</text>
</comment>
<dbReference type="InterPro" id="IPR018022">
    <property type="entry name" value="IPT"/>
</dbReference>
<keyword evidence="7 10" id="KW-0067">ATP-binding</keyword>
<dbReference type="GO" id="GO:0005524">
    <property type="term" value="F:ATP binding"/>
    <property type="evidence" value="ECO:0007669"/>
    <property type="project" value="UniProtKB-UniRule"/>
</dbReference>
<comment type="function">
    <text evidence="2 10 12">Catalyzes the transfer of a dimethylallyl group onto the adenine at position 37 in tRNAs that read codons beginning with uridine, leading to the formation of N6-(dimethylallyl)adenosine (i(6)A).</text>
</comment>
<reference evidence="14" key="1">
    <citation type="journal article" date="2021" name="PeerJ">
        <title>Extensive microbial diversity within the chicken gut microbiome revealed by metagenomics and culture.</title>
        <authorList>
            <person name="Gilroy R."/>
            <person name="Ravi A."/>
            <person name="Getino M."/>
            <person name="Pursley I."/>
            <person name="Horton D.L."/>
            <person name="Alikhan N.F."/>
            <person name="Baker D."/>
            <person name="Gharbi K."/>
            <person name="Hall N."/>
            <person name="Watson M."/>
            <person name="Adriaenssens E.M."/>
            <person name="Foster-Nyarko E."/>
            <person name="Jarju S."/>
            <person name="Secka A."/>
            <person name="Antonio M."/>
            <person name="Oren A."/>
            <person name="Chaudhuri R.R."/>
            <person name="La Ragione R."/>
            <person name="Hildebrand F."/>
            <person name="Pallen M.J."/>
        </authorList>
    </citation>
    <scope>NUCLEOTIDE SEQUENCE</scope>
    <source>
        <strain evidence="14">CHK188-11489</strain>
    </source>
</reference>
<evidence type="ECO:0000256" key="3">
    <source>
        <dbReference type="ARBA" id="ARBA00005842"/>
    </source>
</evidence>
<dbReference type="EC" id="2.5.1.75" evidence="10"/>
<evidence type="ECO:0000256" key="4">
    <source>
        <dbReference type="ARBA" id="ARBA00022679"/>
    </source>
</evidence>
<feature type="binding site" evidence="10">
    <location>
        <begin position="8"/>
        <end position="13"/>
    </location>
    <ligand>
        <name>substrate</name>
    </ligand>
</feature>
<dbReference type="InterPro" id="IPR027417">
    <property type="entry name" value="P-loop_NTPase"/>
</dbReference>
<protein>
    <recommendedName>
        <fullName evidence="10">tRNA dimethylallyltransferase</fullName>
        <ecNumber evidence="10">2.5.1.75</ecNumber>
    </recommendedName>
    <alternativeName>
        <fullName evidence="10">Dimethylallyl diphosphate:tRNA dimethylallyltransferase</fullName>
        <shortName evidence="10">DMAPP:tRNA dimethylallyltransferase</shortName>
        <shortName evidence="10">DMATase</shortName>
    </alternativeName>
    <alternativeName>
        <fullName evidence="10">Isopentenyl-diphosphate:tRNA isopentenyltransferase</fullName>
        <shortName evidence="10">IPP transferase</shortName>
        <shortName evidence="10">IPPT</shortName>
        <shortName evidence="10">IPTase</shortName>
    </alternativeName>
</protein>